<proteinExistence type="predicted"/>
<evidence type="ECO:0000313" key="2">
    <source>
        <dbReference type="Proteomes" id="UP000221734"/>
    </source>
</evidence>
<accession>A0A2C9CFK2</accession>
<name>A0A2C9CFK2_KUEST</name>
<organism evidence="1 2">
    <name type="scientific">Kuenenia stuttgartiensis</name>
    <dbReference type="NCBI Taxonomy" id="174633"/>
    <lineage>
        <taxon>Bacteria</taxon>
        <taxon>Pseudomonadati</taxon>
        <taxon>Planctomycetota</taxon>
        <taxon>Candidatus Brocadiia</taxon>
        <taxon>Candidatus Brocadiales</taxon>
        <taxon>Candidatus Brocadiaceae</taxon>
        <taxon>Candidatus Kuenenia</taxon>
    </lineage>
</organism>
<dbReference type="AlphaFoldDB" id="A0A2C9CFK2"/>
<evidence type="ECO:0000313" key="1">
    <source>
        <dbReference type="EMBL" id="SOH04466.1"/>
    </source>
</evidence>
<dbReference type="RefSeq" id="WP_099325181.1">
    <property type="nucleotide sequence ID" value="NZ_LT934425.1"/>
</dbReference>
<dbReference type="EMBL" id="LT934425">
    <property type="protein sequence ID" value="SOH04466.1"/>
    <property type="molecule type" value="Genomic_DNA"/>
</dbReference>
<keyword evidence="2" id="KW-1185">Reference proteome</keyword>
<dbReference type="OrthoDB" id="9805604at2"/>
<keyword evidence="1" id="KW-0328">Glycosyltransferase</keyword>
<dbReference type="EC" id="2.4.1.227" evidence="1"/>
<sequence length="347" mass="39312">MVEKKNKLIVFRLDAGHERGMGHLYRMMTLADEFRRKGHDCLFVLKRNDVASRILDSVKFRCLSYPVHLTEEDIVEKYFKDELEPDLWIFDILSTDETLVVRTKSMGVPVVSFDDLKGGLLHADLVVNAIAGCWDEESKVSGRIPHVLSGPRYAIITSDIINLKYKKKMPQEDIRIGVTMGGSDTHGATVKIGQVLSRFDEKDMYVNFFLGPHFMHDIEMDEMLAAFSHPFTVKKGVSDLYVELINNNLVICGGGQTMFELCSMGMPVMALANEVHEEKTIRYFERNGACIDIGSVHKELDDEKMCKFIDEIKYDLDKLNRLAVNAVQLVDGKGTKRCYSACAVLIN</sequence>
<gene>
    <name evidence="1" type="primary">murG_1</name>
    <name evidence="1" type="ORF">KSMBR1_1968</name>
</gene>
<dbReference type="Proteomes" id="UP000221734">
    <property type="component" value="Chromosome Kuenenia_stuttgartiensis_MBR1"/>
</dbReference>
<dbReference type="Gene3D" id="3.40.50.2000">
    <property type="entry name" value="Glycogen Phosphorylase B"/>
    <property type="match status" value="1"/>
</dbReference>
<dbReference type="GO" id="GO:0016757">
    <property type="term" value="F:glycosyltransferase activity"/>
    <property type="evidence" value="ECO:0007669"/>
    <property type="project" value="UniProtKB-KW"/>
</dbReference>
<dbReference type="SUPFAM" id="SSF53756">
    <property type="entry name" value="UDP-Glycosyltransferase/glycogen phosphorylase"/>
    <property type="match status" value="1"/>
</dbReference>
<dbReference type="KEGG" id="kst:KSMBR1_1968"/>
<reference evidence="2" key="1">
    <citation type="submission" date="2017-10" db="EMBL/GenBank/DDBJ databases">
        <authorList>
            <person name="Frank J."/>
        </authorList>
    </citation>
    <scope>NUCLEOTIDE SEQUENCE [LARGE SCALE GENOMIC DNA]</scope>
</reference>
<protein>
    <submittedName>
        <fullName evidence="1">UDP-N-acetylglucosamine--N-acetylmuramyl-(Pentapeptide) pyrophosphoryl-undecaprenol N-acetylglucosamine transferase</fullName>
        <ecNumber evidence="1">2.4.1.227</ecNumber>
    </submittedName>
</protein>
<keyword evidence="1" id="KW-0808">Transferase</keyword>
<dbReference type="Gene3D" id="3.40.50.11190">
    <property type="match status" value="1"/>
</dbReference>